<dbReference type="EMBL" id="CH940649">
    <property type="protein sequence ID" value="EDW64213.2"/>
    <property type="molecule type" value="Genomic_DNA"/>
</dbReference>
<dbReference type="Gene3D" id="1.25.10.20">
    <property type="entry name" value="Vitellinogen, superhelical"/>
    <property type="match status" value="1"/>
</dbReference>
<evidence type="ECO:0000256" key="1">
    <source>
        <dbReference type="ARBA" id="ARBA00004240"/>
    </source>
</evidence>
<dbReference type="GO" id="GO:0008289">
    <property type="term" value="F:lipid binding"/>
    <property type="evidence" value="ECO:0007669"/>
    <property type="project" value="InterPro"/>
</dbReference>
<dbReference type="GO" id="GO:0042157">
    <property type="term" value="P:lipoprotein metabolic process"/>
    <property type="evidence" value="ECO:0007669"/>
    <property type="project" value="TreeGrafter"/>
</dbReference>
<dbReference type="InterPro" id="IPR001747">
    <property type="entry name" value="Vitellogenin_N"/>
</dbReference>
<dbReference type="GO" id="GO:0005783">
    <property type="term" value="C:endoplasmic reticulum"/>
    <property type="evidence" value="ECO:0007669"/>
    <property type="project" value="UniProtKB-SubCell"/>
</dbReference>
<keyword evidence="4" id="KW-0256">Endoplasmic reticulum</keyword>
<protein>
    <recommendedName>
        <fullName evidence="7">Vitellogenin domain-containing protein</fullName>
    </recommendedName>
</protein>
<dbReference type="SUPFAM" id="SSF48431">
    <property type="entry name" value="Lipovitellin-phosvitin complex, superhelical domain"/>
    <property type="match status" value="1"/>
</dbReference>
<dbReference type="InterPro" id="IPR011030">
    <property type="entry name" value="Lipovitellin_superhlx_dom"/>
</dbReference>
<feature type="chain" id="PRO_5006457450" description="Vitellogenin domain-containing protein" evidence="6">
    <location>
        <begin position="33"/>
        <end position="900"/>
    </location>
</feature>
<evidence type="ECO:0000256" key="2">
    <source>
        <dbReference type="ARBA" id="ARBA00022448"/>
    </source>
</evidence>
<dbReference type="Proteomes" id="UP000008792">
    <property type="component" value="Unassembled WGS sequence"/>
</dbReference>
<dbReference type="InterPro" id="IPR039988">
    <property type="entry name" value="MTTP"/>
</dbReference>
<sequence>MQQRRQTNSRKMISRLLSLLLPLLLLVNCCAAAGASLIPAGSQQLFALRSKVSLEPLAGSKPEDVSYSFETQLKINSVWSKDEEQLLEIELSKSRVSATAQQKEREIDSLPDRPFYVALVQGQPQQVIAHTSRDQSLLNLERGIASLLQLRLASSDGAENELDVSGHCRVRYHVKSSTRVEKTKTDCALWDLRVSYHPEQALGVSKQSQEQVDYELSADGALLRAESTETHRLTLTAKPDVGSVVRGRLRLQHVAQGGQEQVPQLQQPTLAAAIESLLEWYRVFELEADVDGVISELQEQTLQAQFERSVKDLQAEHVGKSSLALTFAQLLPLARIAKQPQFEALLQSHPRLAGQLVDLLGAVQTYDAHNASFAHFYKGSDTTAQSLELLEKYLQALAVGTHPERRILEQLFDFLQQPPAHKSHAKLRDSVLQTLATLTRQSGLDANDQLLQQIRVHLLEGLASAPEPVMYARALQNLRDPQTIDALLQQATQSPQPQLAVAALQALKAYPALSYAEPHRRQFESIFYQRQRRFDSSARTLALDLLLAMRPSAEQLGQLLDYLASNDRQFEIKTYVLQKLRMLAEICPRFRAMFQAALGQRAHVNNYHVLGQRGLTTVLTRQLSQSPAFNESLLSTQEVYQGILKRGSVEFLLHAGRAEASSFKLGIYTAGLSSLVGDGDADERNGQIPADDELEQEETVTAGMEISVQGAQLRPLIFFNGQTELMGHVWGGSASETTPAYQATTLAQDHEQYIILASGATLHWRVLGARSVDLNGKVTFSLWNRNAQTEIQQNTGSAVVSHLAVGFTYAKLVQDVTLRHEPKLSLQADLDFYDNMKLCMQLQSPEQLLTQSNERSVYLQSVEKPYAKHLRSTRTHKSAGRTFALNQKNNEMCNIIHAYS</sequence>
<evidence type="ECO:0000256" key="6">
    <source>
        <dbReference type="SAM" id="SignalP"/>
    </source>
</evidence>
<dbReference type="eggNOG" id="KOG4337">
    <property type="taxonomic scope" value="Eukaryota"/>
</dbReference>
<dbReference type="GO" id="GO:0016323">
    <property type="term" value="C:basolateral plasma membrane"/>
    <property type="evidence" value="ECO:0007669"/>
    <property type="project" value="TreeGrafter"/>
</dbReference>
<dbReference type="InterPro" id="IPR015819">
    <property type="entry name" value="Lipid_transp_b-sht_shell"/>
</dbReference>
<dbReference type="PROSITE" id="PS51211">
    <property type="entry name" value="VITELLOGENIN"/>
    <property type="match status" value="1"/>
</dbReference>
<dbReference type="InterPro" id="IPR045811">
    <property type="entry name" value="MTP_lip-bd"/>
</dbReference>
<dbReference type="InParanoid" id="B4LUM7"/>
<dbReference type="GO" id="GO:0005548">
    <property type="term" value="F:phospholipid transporter activity"/>
    <property type="evidence" value="ECO:0007669"/>
    <property type="project" value="InterPro"/>
</dbReference>
<dbReference type="STRING" id="7244.B4LUM7"/>
<comment type="subcellular location">
    <subcellularLocation>
        <location evidence="1">Endoplasmic reticulum</location>
    </subcellularLocation>
</comment>
<dbReference type="SUPFAM" id="SSF56968">
    <property type="entry name" value="Lipovitellin-phosvitin complex, beta-sheet shell regions"/>
    <property type="match status" value="1"/>
</dbReference>
<dbReference type="OrthoDB" id="5865932at2759"/>
<feature type="domain" description="Vitellogenin" evidence="7">
    <location>
        <begin position="37"/>
        <end position="656"/>
    </location>
</feature>
<proteinExistence type="predicted"/>
<dbReference type="AlphaFoldDB" id="B4LUM7"/>
<evidence type="ECO:0000256" key="3">
    <source>
        <dbReference type="ARBA" id="ARBA00022729"/>
    </source>
</evidence>
<organism evidence="8 9">
    <name type="scientific">Drosophila virilis</name>
    <name type="common">Fruit fly</name>
    <dbReference type="NCBI Taxonomy" id="7244"/>
    <lineage>
        <taxon>Eukaryota</taxon>
        <taxon>Metazoa</taxon>
        <taxon>Ecdysozoa</taxon>
        <taxon>Arthropoda</taxon>
        <taxon>Hexapoda</taxon>
        <taxon>Insecta</taxon>
        <taxon>Pterygota</taxon>
        <taxon>Neoptera</taxon>
        <taxon>Endopterygota</taxon>
        <taxon>Diptera</taxon>
        <taxon>Brachycera</taxon>
        <taxon>Muscomorpha</taxon>
        <taxon>Ephydroidea</taxon>
        <taxon>Drosophilidae</taxon>
        <taxon>Drosophila</taxon>
    </lineage>
</organism>
<accession>B4LUM7</accession>
<keyword evidence="3 6" id="KW-0732">Signal</keyword>
<evidence type="ECO:0000259" key="7">
    <source>
        <dbReference type="PROSITE" id="PS51211"/>
    </source>
</evidence>
<dbReference type="Pfam" id="PF01347">
    <property type="entry name" value="Vitellogenin_N"/>
    <property type="match status" value="1"/>
</dbReference>
<dbReference type="PANTHER" id="PTHR13024:SF0">
    <property type="entry name" value="MICROSOMAL TRIACYLGLYCEROL TRANSFER PROTEIN"/>
    <property type="match status" value="1"/>
</dbReference>
<evidence type="ECO:0000256" key="4">
    <source>
        <dbReference type="ARBA" id="ARBA00022824"/>
    </source>
</evidence>
<feature type="signal peptide" evidence="6">
    <location>
        <begin position="1"/>
        <end position="32"/>
    </location>
</feature>
<dbReference type="Pfam" id="PF19444">
    <property type="entry name" value="MTP_lip_bd"/>
    <property type="match status" value="1"/>
</dbReference>
<dbReference type="Gene3D" id="2.30.230.10">
    <property type="entry name" value="Lipovitellin, beta-sheet shell regions, chain A"/>
    <property type="match status" value="1"/>
</dbReference>
<comment type="caution">
    <text evidence="5">Lacks conserved residue(s) required for the propagation of feature annotation.</text>
</comment>
<evidence type="ECO:0000256" key="5">
    <source>
        <dbReference type="PROSITE-ProRule" id="PRU00557"/>
    </source>
</evidence>
<evidence type="ECO:0000313" key="9">
    <source>
        <dbReference type="Proteomes" id="UP000008792"/>
    </source>
</evidence>
<keyword evidence="2" id="KW-0813">Transport</keyword>
<gene>
    <name evidence="8" type="primary">Dvir\GJ17341</name>
    <name evidence="8" type="ORF">Dvir_GJ17341</name>
</gene>
<reference evidence="8 9" key="1">
    <citation type="journal article" date="2007" name="Nature">
        <title>Evolution of genes and genomes on the Drosophila phylogeny.</title>
        <authorList>
            <consortium name="Drosophila 12 Genomes Consortium"/>
            <person name="Clark A.G."/>
            <person name="Eisen M.B."/>
            <person name="Smith D.R."/>
            <person name="Bergman C.M."/>
            <person name="Oliver B."/>
            <person name="Markow T.A."/>
            <person name="Kaufman T.C."/>
            <person name="Kellis M."/>
            <person name="Gelbart W."/>
            <person name="Iyer V.N."/>
            <person name="Pollard D.A."/>
            <person name="Sackton T.B."/>
            <person name="Larracuente A.M."/>
            <person name="Singh N.D."/>
            <person name="Abad J.P."/>
            <person name="Abt D.N."/>
            <person name="Adryan B."/>
            <person name="Aguade M."/>
            <person name="Akashi H."/>
            <person name="Anderson W.W."/>
            <person name="Aquadro C.F."/>
            <person name="Ardell D.H."/>
            <person name="Arguello R."/>
            <person name="Artieri C.G."/>
            <person name="Barbash D.A."/>
            <person name="Barker D."/>
            <person name="Barsanti P."/>
            <person name="Batterham P."/>
            <person name="Batzoglou S."/>
            <person name="Begun D."/>
            <person name="Bhutkar A."/>
            <person name="Blanco E."/>
            <person name="Bosak S.A."/>
            <person name="Bradley R.K."/>
            <person name="Brand A.D."/>
            <person name="Brent M.R."/>
            <person name="Brooks A.N."/>
            <person name="Brown R.H."/>
            <person name="Butlin R.K."/>
            <person name="Caggese C."/>
            <person name="Calvi B.R."/>
            <person name="Bernardo de Carvalho A."/>
            <person name="Caspi A."/>
            <person name="Castrezana S."/>
            <person name="Celniker S.E."/>
            <person name="Chang J.L."/>
            <person name="Chapple C."/>
            <person name="Chatterji S."/>
            <person name="Chinwalla A."/>
            <person name="Civetta A."/>
            <person name="Clifton S.W."/>
            <person name="Comeron J.M."/>
            <person name="Costello J.C."/>
            <person name="Coyne J.A."/>
            <person name="Daub J."/>
            <person name="David R.G."/>
            <person name="Delcher A.L."/>
            <person name="Delehaunty K."/>
            <person name="Do C.B."/>
            <person name="Ebling H."/>
            <person name="Edwards K."/>
            <person name="Eickbush T."/>
            <person name="Evans J.D."/>
            <person name="Filipski A."/>
            <person name="Findeiss S."/>
            <person name="Freyhult E."/>
            <person name="Fulton L."/>
            <person name="Fulton R."/>
            <person name="Garcia A.C."/>
            <person name="Gardiner A."/>
            <person name="Garfield D.A."/>
            <person name="Garvin B.E."/>
            <person name="Gibson G."/>
            <person name="Gilbert D."/>
            <person name="Gnerre S."/>
            <person name="Godfrey J."/>
            <person name="Good R."/>
            <person name="Gotea V."/>
            <person name="Gravely B."/>
            <person name="Greenberg A.J."/>
            <person name="Griffiths-Jones S."/>
            <person name="Gross S."/>
            <person name="Guigo R."/>
            <person name="Gustafson E.A."/>
            <person name="Haerty W."/>
            <person name="Hahn M.W."/>
            <person name="Halligan D.L."/>
            <person name="Halpern A.L."/>
            <person name="Halter G.M."/>
            <person name="Han M.V."/>
            <person name="Heger A."/>
            <person name="Hillier L."/>
            <person name="Hinrichs A.S."/>
            <person name="Holmes I."/>
            <person name="Hoskins R.A."/>
            <person name="Hubisz M.J."/>
            <person name="Hultmark D."/>
            <person name="Huntley M.A."/>
            <person name="Jaffe D.B."/>
            <person name="Jagadeeshan S."/>
            <person name="Jeck W.R."/>
            <person name="Johnson J."/>
            <person name="Jones C.D."/>
            <person name="Jordan W.C."/>
            <person name="Karpen G.H."/>
            <person name="Kataoka E."/>
            <person name="Keightley P.D."/>
            <person name="Kheradpour P."/>
            <person name="Kirkness E.F."/>
            <person name="Koerich L.B."/>
            <person name="Kristiansen K."/>
            <person name="Kudrna D."/>
            <person name="Kulathinal R.J."/>
            <person name="Kumar S."/>
            <person name="Kwok R."/>
            <person name="Lander E."/>
            <person name="Langley C.H."/>
            <person name="Lapoint R."/>
            <person name="Lazzaro B.P."/>
            <person name="Lee S.J."/>
            <person name="Levesque L."/>
            <person name="Li R."/>
            <person name="Lin C.F."/>
            <person name="Lin M.F."/>
            <person name="Lindblad-Toh K."/>
            <person name="Llopart A."/>
            <person name="Long M."/>
            <person name="Low L."/>
            <person name="Lozovsky E."/>
            <person name="Lu J."/>
            <person name="Luo M."/>
            <person name="Machado C.A."/>
            <person name="Makalowski W."/>
            <person name="Marzo M."/>
            <person name="Matsuda M."/>
            <person name="Matzkin L."/>
            <person name="McAllister B."/>
            <person name="McBride C.S."/>
            <person name="McKernan B."/>
            <person name="McKernan K."/>
            <person name="Mendez-Lago M."/>
            <person name="Minx P."/>
            <person name="Mollenhauer M.U."/>
            <person name="Montooth K."/>
            <person name="Mount S.M."/>
            <person name="Mu X."/>
            <person name="Myers E."/>
            <person name="Negre B."/>
            <person name="Newfeld S."/>
            <person name="Nielsen R."/>
            <person name="Noor M.A."/>
            <person name="O'Grady P."/>
            <person name="Pachter L."/>
            <person name="Papaceit M."/>
            <person name="Parisi M.J."/>
            <person name="Parisi M."/>
            <person name="Parts L."/>
            <person name="Pedersen J.S."/>
            <person name="Pesole G."/>
            <person name="Phillippy A.M."/>
            <person name="Ponting C.P."/>
            <person name="Pop M."/>
            <person name="Porcelli D."/>
            <person name="Powell J.R."/>
            <person name="Prohaska S."/>
            <person name="Pruitt K."/>
            <person name="Puig M."/>
            <person name="Quesneville H."/>
            <person name="Ram K.R."/>
            <person name="Rand D."/>
            <person name="Rasmussen M.D."/>
            <person name="Reed L.K."/>
            <person name="Reenan R."/>
            <person name="Reily A."/>
            <person name="Remington K.A."/>
            <person name="Rieger T.T."/>
            <person name="Ritchie M.G."/>
            <person name="Robin C."/>
            <person name="Rogers Y.H."/>
            <person name="Rohde C."/>
            <person name="Rozas J."/>
            <person name="Rubenfield M.J."/>
            <person name="Ruiz A."/>
            <person name="Russo S."/>
            <person name="Salzberg S.L."/>
            <person name="Sanchez-Gracia A."/>
            <person name="Saranga D.J."/>
            <person name="Sato H."/>
            <person name="Schaeffer S.W."/>
            <person name="Schatz M.C."/>
            <person name="Schlenke T."/>
            <person name="Schwartz R."/>
            <person name="Segarra C."/>
            <person name="Singh R.S."/>
            <person name="Sirot L."/>
            <person name="Sirota M."/>
            <person name="Sisneros N.B."/>
            <person name="Smith C.D."/>
            <person name="Smith T.F."/>
            <person name="Spieth J."/>
            <person name="Stage D.E."/>
            <person name="Stark A."/>
            <person name="Stephan W."/>
            <person name="Strausberg R.L."/>
            <person name="Strempel S."/>
            <person name="Sturgill D."/>
            <person name="Sutton G."/>
            <person name="Sutton G.G."/>
            <person name="Tao W."/>
            <person name="Teichmann S."/>
            <person name="Tobari Y.N."/>
            <person name="Tomimura Y."/>
            <person name="Tsolas J.M."/>
            <person name="Valente V.L."/>
            <person name="Venter E."/>
            <person name="Venter J.C."/>
            <person name="Vicario S."/>
            <person name="Vieira F.G."/>
            <person name="Vilella A.J."/>
            <person name="Villasante A."/>
            <person name="Walenz B."/>
            <person name="Wang J."/>
            <person name="Wasserman M."/>
            <person name="Watts T."/>
            <person name="Wilson D."/>
            <person name="Wilson R.K."/>
            <person name="Wing R.A."/>
            <person name="Wolfner M.F."/>
            <person name="Wong A."/>
            <person name="Wong G.K."/>
            <person name="Wu C.I."/>
            <person name="Wu G."/>
            <person name="Yamamoto D."/>
            <person name="Yang H.P."/>
            <person name="Yang S.P."/>
            <person name="Yorke J.A."/>
            <person name="Yoshida K."/>
            <person name="Zdobnov E."/>
            <person name="Zhang P."/>
            <person name="Zhang Y."/>
            <person name="Zimin A.V."/>
            <person name="Baldwin J."/>
            <person name="Abdouelleil A."/>
            <person name="Abdulkadir J."/>
            <person name="Abebe A."/>
            <person name="Abera B."/>
            <person name="Abreu J."/>
            <person name="Acer S.C."/>
            <person name="Aftuck L."/>
            <person name="Alexander A."/>
            <person name="An P."/>
            <person name="Anderson E."/>
            <person name="Anderson S."/>
            <person name="Arachi H."/>
            <person name="Azer M."/>
            <person name="Bachantsang P."/>
            <person name="Barry A."/>
            <person name="Bayul T."/>
            <person name="Berlin A."/>
            <person name="Bessette D."/>
            <person name="Bloom T."/>
            <person name="Blye J."/>
            <person name="Boguslavskiy L."/>
            <person name="Bonnet C."/>
            <person name="Boukhgalter B."/>
            <person name="Bourzgui I."/>
            <person name="Brown A."/>
            <person name="Cahill P."/>
            <person name="Channer S."/>
            <person name="Cheshatsang Y."/>
            <person name="Chuda L."/>
            <person name="Citroen M."/>
            <person name="Collymore A."/>
            <person name="Cooke P."/>
            <person name="Costello M."/>
            <person name="D'Aco K."/>
            <person name="Daza R."/>
            <person name="De Haan G."/>
            <person name="DeGray S."/>
            <person name="DeMaso C."/>
            <person name="Dhargay N."/>
            <person name="Dooley K."/>
            <person name="Dooley E."/>
            <person name="Doricent M."/>
            <person name="Dorje P."/>
            <person name="Dorjee K."/>
            <person name="Dupes A."/>
            <person name="Elong R."/>
            <person name="Falk J."/>
            <person name="Farina A."/>
            <person name="Faro S."/>
            <person name="Ferguson D."/>
            <person name="Fisher S."/>
            <person name="Foley C.D."/>
            <person name="Franke A."/>
            <person name="Friedrich D."/>
            <person name="Gadbois L."/>
            <person name="Gearin G."/>
            <person name="Gearin C.R."/>
            <person name="Giannoukos G."/>
            <person name="Goode T."/>
            <person name="Graham J."/>
            <person name="Grandbois E."/>
            <person name="Grewal S."/>
            <person name="Gyaltsen K."/>
            <person name="Hafez N."/>
            <person name="Hagos B."/>
            <person name="Hall J."/>
            <person name="Henson C."/>
            <person name="Hollinger A."/>
            <person name="Honan T."/>
            <person name="Huard M.D."/>
            <person name="Hughes L."/>
            <person name="Hurhula B."/>
            <person name="Husby M.E."/>
            <person name="Kamat A."/>
            <person name="Kanga B."/>
            <person name="Kashin S."/>
            <person name="Khazanovich D."/>
            <person name="Kisner P."/>
            <person name="Lance K."/>
            <person name="Lara M."/>
            <person name="Lee W."/>
            <person name="Lennon N."/>
            <person name="Letendre F."/>
            <person name="LeVine R."/>
            <person name="Lipovsky A."/>
            <person name="Liu X."/>
            <person name="Liu J."/>
            <person name="Liu S."/>
            <person name="Lokyitsang T."/>
            <person name="Lokyitsang Y."/>
            <person name="Lubonja R."/>
            <person name="Lui A."/>
            <person name="MacDonald P."/>
            <person name="Magnisalis V."/>
            <person name="Maru K."/>
            <person name="Matthews C."/>
            <person name="McCusker W."/>
            <person name="McDonough S."/>
            <person name="Mehta T."/>
            <person name="Meldrim J."/>
            <person name="Meneus L."/>
            <person name="Mihai O."/>
            <person name="Mihalev A."/>
            <person name="Mihova T."/>
            <person name="Mittelman R."/>
            <person name="Mlenga V."/>
            <person name="Montmayeur A."/>
            <person name="Mulrain L."/>
            <person name="Navidi A."/>
            <person name="Naylor J."/>
            <person name="Negash T."/>
            <person name="Nguyen T."/>
            <person name="Nguyen N."/>
            <person name="Nicol R."/>
            <person name="Norbu C."/>
            <person name="Norbu N."/>
            <person name="Novod N."/>
            <person name="O'Neill B."/>
            <person name="Osman S."/>
            <person name="Markiewicz E."/>
            <person name="Oyono O.L."/>
            <person name="Patti C."/>
            <person name="Phunkhang P."/>
            <person name="Pierre F."/>
            <person name="Priest M."/>
            <person name="Raghuraman S."/>
            <person name="Rege F."/>
            <person name="Reyes R."/>
            <person name="Rise C."/>
            <person name="Rogov P."/>
            <person name="Ross K."/>
            <person name="Ryan E."/>
            <person name="Settipalli S."/>
            <person name="Shea T."/>
            <person name="Sherpa N."/>
            <person name="Shi L."/>
            <person name="Shih D."/>
            <person name="Sparrow T."/>
            <person name="Spaulding J."/>
            <person name="Stalker J."/>
            <person name="Stange-Thomann N."/>
            <person name="Stavropoulos S."/>
            <person name="Stone C."/>
            <person name="Strader C."/>
            <person name="Tesfaye S."/>
            <person name="Thomson T."/>
            <person name="Thoulutsang Y."/>
            <person name="Thoulutsang D."/>
            <person name="Topham K."/>
            <person name="Topping I."/>
            <person name="Tsamla T."/>
            <person name="Vassiliev H."/>
            <person name="Vo A."/>
            <person name="Wangchuk T."/>
            <person name="Wangdi T."/>
            <person name="Weiand M."/>
            <person name="Wilkinson J."/>
            <person name="Wilson A."/>
            <person name="Yadav S."/>
            <person name="Young G."/>
            <person name="Yu Q."/>
            <person name="Zembek L."/>
            <person name="Zhong D."/>
            <person name="Zimmer A."/>
            <person name="Zwirko Z."/>
            <person name="Jaffe D.B."/>
            <person name="Alvarez P."/>
            <person name="Brockman W."/>
            <person name="Butler J."/>
            <person name="Chin C."/>
            <person name="Gnerre S."/>
            <person name="Grabherr M."/>
            <person name="Kleber M."/>
            <person name="Mauceli E."/>
            <person name="MacCallum I."/>
        </authorList>
    </citation>
    <scope>NUCLEOTIDE SEQUENCE [LARGE SCALE GENOMIC DNA]</scope>
    <source>
        <strain evidence="9">Tucson 15010-1051.87</strain>
    </source>
</reference>
<dbReference type="SMART" id="SM00638">
    <property type="entry name" value="LPD_N"/>
    <property type="match status" value="1"/>
</dbReference>
<dbReference type="FunCoup" id="B4LUM7">
    <property type="interactions" value="438"/>
</dbReference>
<dbReference type="InterPro" id="IPR015816">
    <property type="entry name" value="Vitellinogen_b-sht_N"/>
</dbReference>
<dbReference type="PANTHER" id="PTHR13024">
    <property type="entry name" value="MICROSOMAL TRIGLYCERIDE TRANSFER PROTEIN, LARGE SUBUNIT"/>
    <property type="match status" value="1"/>
</dbReference>
<dbReference type="SMR" id="B4LUM7"/>
<evidence type="ECO:0000313" key="8">
    <source>
        <dbReference type="EMBL" id="EDW64213.2"/>
    </source>
</evidence>
<dbReference type="HOGENOM" id="CLU_014703_0_0_1"/>
<name>B4LUM7_DROVI</name>
<keyword evidence="9" id="KW-1185">Reference proteome</keyword>
<dbReference type="GO" id="GO:0005794">
    <property type="term" value="C:Golgi apparatus"/>
    <property type="evidence" value="ECO:0007669"/>
    <property type="project" value="TreeGrafter"/>
</dbReference>